<feature type="domain" description="Ribosomal RNA large subunit methyltransferase K/L-like methyltransferase" evidence="1">
    <location>
        <begin position="1"/>
        <end position="116"/>
    </location>
</feature>
<evidence type="ECO:0000313" key="3">
    <source>
        <dbReference type="Proteomes" id="UP000604046"/>
    </source>
</evidence>
<dbReference type="PROSITE" id="PS51257">
    <property type="entry name" value="PROKAR_LIPOPROTEIN"/>
    <property type="match status" value="1"/>
</dbReference>
<dbReference type="GO" id="GO:0030488">
    <property type="term" value="P:tRNA methylation"/>
    <property type="evidence" value="ECO:0007669"/>
    <property type="project" value="TreeGrafter"/>
</dbReference>
<dbReference type="EMBL" id="CAJNDS010001179">
    <property type="protein sequence ID" value="CAE7250649.1"/>
    <property type="molecule type" value="Genomic_DNA"/>
</dbReference>
<dbReference type="GO" id="GO:0016423">
    <property type="term" value="F:tRNA (guanine) methyltransferase activity"/>
    <property type="evidence" value="ECO:0007669"/>
    <property type="project" value="TreeGrafter"/>
</dbReference>
<dbReference type="PANTHER" id="PTHR14911">
    <property type="entry name" value="THUMP DOMAIN-CONTAINING"/>
    <property type="match status" value="1"/>
</dbReference>
<dbReference type="CDD" id="cd02440">
    <property type="entry name" value="AdoMet_MTases"/>
    <property type="match status" value="1"/>
</dbReference>
<dbReference type="Pfam" id="PF01170">
    <property type="entry name" value="UPF0020"/>
    <property type="match status" value="1"/>
</dbReference>
<comment type="caution">
    <text evidence="2">The sequence shown here is derived from an EMBL/GenBank/DDBJ whole genome shotgun (WGS) entry which is preliminary data.</text>
</comment>
<evidence type="ECO:0000259" key="1">
    <source>
        <dbReference type="Pfam" id="PF01170"/>
    </source>
</evidence>
<dbReference type="SUPFAM" id="SSF53335">
    <property type="entry name" value="S-adenosyl-L-methionine-dependent methyltransferases"/>
    <property type="match status" value="1"/>
</dbReference>
<proteinExistence type="predicted"/>
<name>A0A812LQ09_9DINO</name>
<keyword evidence="3" id="KW-1185">Reference proteome</keyword>
<dbReference type="InterPro" id="IPR029063">
    <property type="entry name" value="SAM-dependent_MTases_sf"/>
</dbReference>
<dbReference type="PANTHER" id="PTHR14911:SF13">
    <property type="entry name" value="TRNA (GUANINE(6)-N2)-METHYLTRANSFERASE THUMP3"/>
    <property type="match status" value="1"/>
</dbReference>
<dbReference type="GO" id="GO:0043527">
    <property type="term" value="C:tRNA methyltransferase complex"/>
    <property type="evidence" value="ECO:0007669"/>
    <property type="project" value="UniProtKB-ARBA"/>
</dbReference>
<sequence length="236" mass="26579">MCGKGTLLAEAAVWWPNASFVGCDVDKRQLDCCRCNFDWLQRKISLYRTDVTRPQGIPFPDGSVNKVLVAPPWNRQFRIRGDPEVFYRAMFKEILRVLHPAGKLVFVGASGKVIHKLEVALRDVRDQAVGSWTIVAKRSFYLTRRVTGVMAVVENGETGNADVADVGWKALPWEGKAPDNGRDLYNHWRVLRALEFPNLRPASEPPKTQSRSRWPLLLITAALLGSVAALRSLNWL</sequence>
<evidence type="ECO:0000313" key="2">
    <source>
        <dbReference type="EMBL" id="CAE7250649.1"/>
    </source>
</evidence>
<reference evidence="2" key="1">
    <citation type="submission" date="2021-02" db="EMBL/GenBank/DDBJ databases">
        <authorList>
            <person name="Dougan E. K."/>
            <person name="Rhodes N."/>
            <person name="Thang M."/>
            <person name="Chan C."/>
        </authorList>
    </citation>
    <scope>NUCLEOTIDE SEQUENCE</scope>
</reference>
<dbReference type="InterPro" id="IPR000241">
    <property type="entry name" value="RlmKL-like_Mtase"/>
</dbReference>
<dbReference type="OrthoDB" id="419591at2759"/>
<accession>A0A812LQ09</accession>
<dbReference type="Gene3D" id="3.40.50.150">
    <property type="entry name" value="Vaccinia Virus protein VP39"/>
    <property type="match status" value="1"/>
</dbReference>
<protein>
    <submittedName>
        <fullName evidence="2">THUMPD2 protein</fullName>
    </submittedName>
</protein>
<gene>
    <name evidence="2" type="primary">THUMPD2</name>
    <name evidence="2" type="ORF">SNAT2548_LOCUS12326</name>
</gene>
<organism evidence="2 3">
    <name type="scientific">Symbiodinium natans</name>
    <dbReference type="NCBI Taxonomy" id="878477"/>
    <lineage>
        <taxon>Eukaryota</taxon>
        <taxon>Sar</taxon>
        <taxon>Alveolata</taxon>
        <taxon>Dinophyceae</taxon>
        <taxon>Suessiales</taxon>
        <taxon>Symbiodiniaceae</taxon>
        <taxon>Symbiodinium</taxon>
    </lineage>
</organism>
<dbReference type="Proteomes" id="UP000604046">
    <property type="component" value="Unassembled WGS sequence"/>
</dbReference>
<dbReference type="AlphaFoldDB" id="A0A812LQ09"/>